<dbReference type="EMBL" id="KV425581">
    <property type="protein sequence ID" value="KZT23942.1"/>
    <property type="molecule type" value="Genomic_DNA"/>
</dbReference>
<evidence type="ECO:0000313" key="2">
    <source>
        <dbReference type="EMBL" id="KZT23942.1"/>
    </source>
</evidence>
<dbReference type="Proteomes" id="UP000076761">
    <property type="component" value="Unassembled WGS sequence"/>
</dbReference>
<dbReference type="AlphaFoldDB" id="A0A165RKH4"/>
<proteinExistence type="predicted"/>
<evidence type="ECO:0000256" key="1">
    <source>
        <dbReference type="SAM" id="MobiDB-lite"/>
    </source>
</evidence>
<dbReference type="InParanoid" id="A0A165RKH4"/>
<sequence length="214" mass="23287">MSSSSTASSPSLCTAIQEVADALARRDFEEPVAAYALVSLVPIDDLVERERINSEAIEEVYDAAVAIANHLYPGHFAQTPSDIPHSDSESSEEVPLASLFPRRRSARIAALSAPPSQTAAPPPISPIDEHPVLPPSTPETISETSPMTDVKALPSHCNKAAPVFDPENPQSLLRYLEDLEDLFKAHPTLITNEADKKRAAVKYVPMHEEEMWKG</sequence>
<accession>A0A165RKH4</accession>
<keyword evidence="3" id="KW-1185">Reference proteome</keyword>
<gene>
    <name evidence="2" type="ORF">NEOLEDRAFT_1179693</name>
</gene>
<feature type="region of interest" description="Disordered" evidence="1">
    <location>
        <begin position="110"/>
        <end position="129"/>
    </location>
</feature>
<feature type="compositionally biased region" description="Low complexity" evidence="1">
    <location>
        <begin position="110"/>
        <end position="119"/>
    </location>
</feature>
<protein>
    <submittedName>
        <fullName evidence="2">Uncharacterized protein</fullName>
    </submittedName>
</protein>
<organism evidence="2 3">
    <name type="scientific">Neolentinus lepideus HHB14362 ss-1</name>
    <dbReference type="NCBI Taxonomy" id="1314782"/>
    <lineage>
        <taxon>Eukaryota</taxon>
        <taxon>Fungi</taxon>
        <taxon>Dikarya</taxon>
        <taxon>Basidiomycota</taxon>
        <taxon>Agaricomycotina</taxon>
        <taxon>Agaricomycetes</taxon>
        <taxon>Gloeophyllales</taxon>
        <taxon>Gloeophyllaceae</taxon>
        <taxon>Neolentinus</taxon>
    </lineage>
</organism>
<reference evidence="2 3" key="1">
    <citation type="journal article" date="2016" name="Mol. Biol. Evol.">
        <title>Comparative Genomics of Early-Diverging Mushroom-Forming Fungi Provides Insights into the Origins of Lignocellulose Decay Capabilities.</title>
        <authorList>
            <person name="Nagy L.G."/>
            <person name="Riley R."/>
            <person name="Tritt A."/>
            <person name="Adam C."/>
            <person name="Daum C."/>
            <person name="Floudas D."/>
            <person name="Sun H."/>
            <person name="Yadav J.S."/>
            <person name="Pangilinan J."/>
            <person name="Larsson K.H."/>
            <person name="Matsuura K."/>
            <person name="Barry K."/>
            <person name="Labutti K."/>
            <person name="Kuo R."/>
            <person name="Ohm R.A."/>
            <person name="Bhattacharya S.S."/>
            <person name="Shirouzu T."/>
            <person name="Yoshinaga Y."/>
            <person name="Martin F.M."/>
            <person name="Grigoriev I.V."/>
            <person name="Hibbett D.S."/>
        </authorList>
    </citation>
    <scope>NUCLEOTIDE SEQUENCE [LARGE SCALE GENOMIC DNA]</scope>
    <source>
        <strain evidence="2 3">HHB14362 ss-1</strain>
    </source>
</reference>
<dbReference type="STRING" id="1314782.A0A165RKH4"/>
<evidence type="ECO:0000313" key="3">
    <source>
        <dbReference type="Proteomes" id="UP000076761"/>
    </source>
</evidence>
<dbReference type="OrthoDB" id="3260546at2759"/>
<feature type="non-terminal residue" evidence="2">
    <location>
        <position position="214"/>
    </location>
</feature>
<name>A0A165RKH4_9AGAM</name>